<proteinExistence type="inferred from homology"/>
<dbReference type="PANTHER" id="PTHR42709">
    <property type="entry name" value="ALKALINE PHOSPHATASE LIKE PROTEIN"/>
    <property type="match status" value="1"/>
</dbReference>
<protein>
    <submittedName>
        <fullName evidence="9">Membrane protein DedA, SNARE-associated domain</fullName>
    </submittedName>
</protein>
<sequence length="219" mass="23851">MPAPTPRSKKVTMNVHHLISSYGYYAVFLIIGLESVGIPLPGETALIAAATYAATTGHLNIWVIFACAAAGAILGDNVGYWIGNKGGYRLARKYGPKIRLDERKLKVGRYIFDRHGGKVVFFGRFVSVLRTFAAFLAGTVRMSWPRFLTYNALGGIVWSAIYAFGFYAAGSLLEKTSNVVNYVAIGLAVIVVVIVFIVVRRQTNLLADRAEAAYPGPLE</sequence>
<evidence type="ECO:0000256" key="6">
    <source>
        <dbReference type="ARBA" id="ARBA00023136"/>
    </source>
</evidence>
<evidence type="ECO:0000256" key="4">
    <source>
        <dbReference type="ARBA" id="ARBA00022692"/>
    </source>
</evidence>
<keyword evidence="4 7" id="KW-0812">Transmembrane</keyword>
<dbReference type="GO" id="GO:0005886">
    <property type="term" value="C:plasma membrane"/>
    <property type="evidence" value="ECO:0007669"/>
    <property type="project" value="UniProtKB-SubCell"/>
</dbReference>
<feature type="domain" description="VTT" evidence="8">
    <location>
        <begin position="41"/>
        <end position="166"/>
    </location>
</feature>
<comment type="subcellular location">
    <subcellularLocation>
        <location evidence="1">Cell membrane</location>
        <topology evidence="1">Multi-pass membrane protein</topology>
    </subcellularLocation>
</comment>
<feature type="transmembrane region" description="Helical" evidence="7">
    <location>
        <begin position="61"/>
        <end position="83"/>
    </location>
</feature>
<name>A0A1H0LVK7_9ACTN</name>
<evidence type="ECO:0000256" key="7">
    <source>
        <dbReference type="SAM" id="Phobius"/>
    </source>
</evidence>
<evidence type="ECO:0000259" key="8">
    <source>
        <dbReference type="Pfam" id="PF09335"/>
    </source>
</evidence>
<accession>A0A1H0LVK7</accession>
<dbReference type="Proteomes" id="UP000198741">
    <property type="component" value="Chromosome I"/>
</dbReference>
<evidence type="ECO:0000256" key="1">
    <source>
        <dbReference type="ARBA" id="ARBA00004651"/>
    </source>
</evidence>
<gene>
    <name evidence="9" type="ORF">SAMN04515671_1825</name>
</gene>
<keyword evidence="10" id="KW-1185">Reference proteome</keyword>
<comment type="similarity">
    <text evidence="2">Belongs to the DedA family.</text>
</comment>
<dbReference type="EMBL" id="LT629710">
    <property type="protein sequence ID" value="SDO72232.1"/>
    <property type="molecule type" value="Genomic_DNA"/>
</dbReference>
<dbReference type="PANTHER" id="PTHR42709:SF6">
    <property type="entry name" value="UNDECAPRENYL PHOSPHATE TRANSPORTER A"/>
    <property type="match status" value="1"/>
</dbReference>
<evidence type="ECO:0000313" key="9">
    <source>
        <dbReference type="EMBL" id="SDO72232.1"/>
    </source>
</evidence>
<keyword evidence="3" id="KW-1003">Cell membrane</keyword>
<reference evidence="9 10" key="1">
    <citation type="submission" date="2016-10" db="EMBL/GenBank/DDBJ databases">
        <authorList>
            <person name="de Groot N.N."/>
        </authorList>
    </citation>
    <scope>NUCLEOTIDE SEQUENCE [LARGE SCALE GENOMIC DNA]</scope>
    <source>
        <strain evidence="10">P4-7,KCTC 19426,CECT 7604</strain>
    </source>
</reference>
<evidence type="ECO:0000256" key="3">
    <source>
        <dbReference type="ARBA" id="ARBA00022475"/>
    </source>
</evidence>
<dbReference type="Pfam" id="PF09335">
    <property type="entry name" value="VTT_dom"/>
    <property type="match status" value="1"/>
</dbReference>
<keyword evidence="6 7" id="KW-0472">Membrane</keyword>
<dbReference type="InterPro" id="IPR032816">
    <property type="entry name" value="VTT_dom"/>
</dbReference>
<evidence type="ECO:0000256" key="5">
    <source>
        <dbReference type="ARBA" id="ARBA00022989"/>
    </source>
</evidence>
<feature type="transmembrane region" description="Helical" evidence="7">
    <location>
        <begin position="179"/>
        <end position="199"/>
    </location>
</feature>
<dbReference type="AlphaFoldDB" id="A0A1H0LVK7"/>
<evidence type="ECO:0000256" key="2">
    <source>
        <dbReference type="ARBA" id="ARBA00010792"/>
    </source>
</evidence>
<feature type="transmembrane region" description="Helical" evidence="7">
    <location>
        <begin position="21"/>
        <end position="41"/>
    </location>
</feature>
<keyword evidence="5 7" id="KW-1133">Transmembrane helix</keyword>
<organism evidence="9 10">
    <name type="scientific">Nakamurella panacisegetis</name>
    <dbReference type="NCBI Taxonomy" id="1090615"/>
    <lineage>
        <taxon>Bacteria</taxon>
        <taxon>Bacillati</taxon>
        <taxon>Actinomycetota</taxon>
        <taxon>Actinomycetes</taxon>
        <taxon>Nakamurellales</taxon>
        <taxon>Nakamurellaceae</taxon>
        <taxon>Nakamurella</taxon>
    </lineage>
</organism>
<evidence type="ECO:0000313" key="10">
    <source>
        <dbReference type="Proteomes" id="UP000198741"/>
    </source>
</evidence>
<dbReference type="InterPro" id="IPR051311">
    <property type="entry name" value="DedA_domain"/>
</dbReference>
<feature type="transmembrane region" description="Helical" evidence="7">
    <location>
        <begin position="147"/>
        <end position="167"/>
    </location>
</feature>